<accession>A0ABR3KMC5</accession>
<dbReference type="InterPro" id="IPR037614">
    <property type="entry name" value="Kazrin"/>
</dbReference>
<reference evidence="4 5" key="1">
    <citation type="submission" date="2024-07" db="EMBL/GenBank/DDBJ databases">
        <title>Enhanced genomic and transcriptomic resources for Trichinella pseudospiralis and T. spiralis underpin the discovery of pronounced molecular differences between stages and species.</title>
        <authorList>
            <person name="Pasi K.K."/>
            <person name="La Rosa G."/>
            <person name="Gomez-Morales M.A."/>
            <person name="Tosini F."/>
            <person name="Sumanam S."/>
            <person name="Young N.D."/>
            <person name="Chang B.C."/>
            <person name="Robin G.B."/>
        </authorList>
    </citation>
    <scope>NUCLEOTIDE SEQUENCE [LARGE SCALE GENOMIC DNA]</scope>
    <source>
        <strain evidence="4">ISS534</strain>
    </source>
</reference>
<dbReference type="SUPFAM" id="SSF47769">
    <property type="entry name" value="SAM/Pointed domain"/>
    <property type="match status" value="3"/>
</dbReference>
<proteinExistence type="predicted"/>
<evidence type="ECO:0000313" key="5">
    <source>
        <dbReference type="Proteomes" id="UP001558632"/>
    </source>
</evidence>
<dbReference type="PROSITE" id="PS50105">
    <property type="entry name" value="SAM_DOMAIN"/>
    <property type="match status" value="3"/>
</dbReference>
<dbReference type="SMART" id="SM00454">
    <property type="entry name" value="SAM"/>
    <property type="match status" value="3"/>
</dbReference>
<name>A0ABR3KMC5_TRISP</name>
<evidence type="ECO:0000256" key="1">
    <source>
        <dbReference type="SAM" id="Coils"/>
    </source>
</evidence>
<dbReference type="PANTHER" id="PTHR12776">
    <property type="entry name" value="KAZRIN-RELATED"/>
    <property type="match status" value="1"/>
</dbReference>
<feature type="region of interest" description="Disordered" evidence="2">
    <location>
        <begin position="357"/>
        <end position="376"/>
    </location>
</feature>
<sequence length="1062" mass="120350">MRKFLVYKRFLQIEITLQIHKEAISIVNYSVIRRTHKENFSNIYTTKKSRLASNKCSNCIMVDSNLQKMKLEETIEILDHLQKEVSQLEESAKAKNTPSDNNPYPSTVEFCFIRSLLTETRNQCCLLASDNYLFNTHLNREINRCHNQLNSLRKEVAFAKRRVDDLEESMMISDSPPESDMNSQEHELERKIYCLCDENAHLKAELRLLQRQIFLLKKEGNLMNSTETAATTATATATAAAAAAADDICRLKSSINPNEQICANIAELQHELLQAREALFATQADQKRLRHEKAELFNQMKELCDALEKKESHIKEFVRTLEQRVQESDMQTKQLLWEKQKLEAEYSKATEQLSKANQQLSAQKQDLTKEQQENSRLQASLKEMQGRFLLLTGKTVYNCEGANSVSLGSVAVQSDDESSPVTDSEEPHFLANGGAFSQHLKSSSESTLKDSGAAFERIPFAYSFRRCRSRKDAHAEDNGNRLSKLLHFAKSKAKVCESLDSFSEHDPITQELNLAERADYLLRARSMPLSQWKLAHITAWLRLEMGMIHYVKAFESNVKSGKALAELSDFEMENTLGIANPMHKKKLRLALDEYRVPSLCKYPCIKEMTHHYIGNTFLPSIGLPQYSNLFLNNLVDGRVLNALQKKHLVKHLSVTKRLHQAAILAGIETLRMTQFDVKLLTKNRSESVNQDSHLLWWTNERVIKWVQQIDLAEYADNLRQSGVHGALFILDSSFGFTQFAEVLRIPSSKQMPRRHLQLKFSALVAAEKVRLLSLYRNCESPSAKLQSVISEFANDKSNGTRHQSVKNSFVKVFGLYGRRSTSDARIGHKISTDLSWLGGSELNRARQWAQSTGTLSSVTSDLGSSIERSKHMKAILSTPQVLAHAPMTGFISVQSGESAERSSQSCLSPVEDEFSKSRFVRLRKKKSFNVSSRPHSMGDFCSPTRSRFIERLSGGAVPLALRLKNWLSSERLHGSDHLPEPERVERVMGPIAEYDCELTGVEEKTTSDSAFSSSGSSSKQSNRCCSRERIDYILGPLERPRSLALPGECALPLRRYPHETNL</sequence>
<dbReference type="Proteomes" id="UP001558632">
    <property type="component" value="Unassembled WGS sequence"/>
</dbReference>
<evidence type="ECO:0000256" key="2">
    <source>
        <dbReference type="SAM" id="MobiDB-lite"/>
    </source>
</evidence>
<gene>
    <name evidence="4" type="ORF">TSPI_07173</name>
</gene>
<protein>
    <submittedName>
        <fullName evidence="4">Kazrin</fullName>
    </submittedName>
</protein>
<organism evidence="4 5">
    <name type="scientific">Trichinella spiralis</name>
    <name type="common">Trichina worm</name>
    <dbReference type="NCBI Taxonomy" id="6334"/>
    <lineage>
        <taxon>Eukaryota</taxon>
        <taxon>Metazoa</taxon>
        <taxon>Ecdysozoa</taxon>
        <taxon>Nematoda</taxon>
        <taxon>Enoplea</taxon>
        <taxon>Dorylaimia</taxon>
        <taxon>Trichinellida</taxon>
        <taxon>Trichinellidae</taxon>
        <taxon>Trichinella</taxon>
    </lineage>
</organism>
<keyword evidence="1" id="KW-0175">Coiled coil</keyword>
<comment type="caution">
    <text evidence="4">The sequence shown here is derived from an EMBL/GenBank/DDBJ whole genome shotgun (WGS) entry which is preliminary data.</text>
</comment>
<dbReference type="PANTHER" id="PTHR12776:SF1">
    <property type="entry name" value="KAZRIN"/>
    <property type="match status" value="1"/>
</dbReference>
<dbReference type="Pfam" id="PF00536">
    <property type="entry name" value="SAM_1"/>
    <property type="match status" value="2"/>
</dbReference>
<dbReference type="InterPro" id="IPR001660">
    <property type="entry name" value="SAM"/>
</dbReference>
<keyword evidence="5" id="KW-1185">Reference proteome</keyword>
<feature type="domain" description="SAM" evidence="3">
    <location>
        <begin position="617"/>
        <end position="673"/>
    </location>
</feature>
<dbReference type="Gene3D" id="1.10.150.50">
    <property type="entry name" value="Transcription Factor, Ets-1"/>
    <property type="match status" value="3"/>
</dbReference>
<dbReference type="Pfam" id="PF25986">
    <property type="entry name" value="Kazrin"/>
    <property type="match status" value="1"/>
</dbReference>
<evidence type="ECO:0000259" key="3">
    <source>
        <dbReference type="PROSITE" id="PS50105"/>
    </source>
</evidence>
<dbReference type="InterPro" id="IPR059089">
    <property type="entry name" value="Kazrin_N"/>
</dbReference>
<feature type="domain" description="SAM" evidence="3">
    <location>
        <begin position="532"/>
        <end position="597"/>
    </location>
</feature>
<evidence type="ECO:0000313" key="4">
    <source>
        <dbReference type="EMBL" id="KAL1238900.1"/>
    </source>
</evidence>
<feature type="domain" description="SAM" evidence="3">
    <location>
        <begin position="697"/>
        <end position="766"/>
    </location>
</feature>
<dbReference type="EMBL" id="JBEUSY010000271">
    <property type="protein sequence ID" value="KAL1238900.1"/>
    <property type="molecule type" value="Genomic_DNA"/>
</dbReference>
<dbReference type="Pfam" id="PF07647">
    <property type="entry name" value="SAM_2"/>
    <property type="match status" value="1"/>
</dbReference>
<feature type="coiled-coil region" evidence="1">
    <location>
        <begin position="135"/>
        <end position="169"/>
    </location>
</feature>
<dbReference type="InterPro" id="IPR013761">
    <property type="entry name" value="SAM/pointed_sf"/>
</dbReference>